<evidence type="ECO:0000313" key="1">
    <source>
        <dbReference type="EMBL" id="CUO82618.1"/>
    </source>
</evidence>
<gene>
    <name evidence="1" type="ORF">ERS852450_02500</name>
</gene>
<dbReference type="RefSeq" id="WP_055299454.1">
    <property type="nucleotide sequence ID" value="NZ_BLYK01000026.1"/>
</dbReference>
<reference evidence="1 2" key="1">
    <citation type="submission" date="2015-09" db="EMBL/GenBank/DDBJ databases">
        <authorList>
            <consortium name="Pathogen Informatics"/>
        </authorList>
    </citation>
    <scope>NUCLEOTIDE SEQUENCE [LARGE SCALE GENOMIC DNA]</scope>
    <source>
        <strain evidence="1 2">2789STDY5834835</strain>
    </source>
</reference>
<dbReference type="AlphaFoldDB" id="A0A174IB74"/>
<proteinExistence type="predicted"/>
<organism evidence="1 2">
    <name type="scientific">Anaerobutyricum hallii</name>
    <dbReference type="NCBI Taxonomy" id="39488"/>
    <lineage>
        <taxon>Bacteria</taxon>
        <taxon>Bacillati</taxon>
        <taxon>Bacillota</taxon>
        <taxon>Clostridia</taxon>
        <taxon>Lachnospirales</taxon>
        <taxon>Lachnospiraceae</taxon>
        <taxon>Anaerobutyricum</taxon>
    </lineage>
</organism>
<accession>A0A174IB74</accession>
<sequence length="1250" mass="144780">MNISREKAIRLAKKIESQFTSNHMILFVGQSTTEESLSDIVLSLPWSCVFTTRRDAAFSSLFINENRTVTEYSLTNVSTIPLNRSCIPVLRLYGVEGQSKDNGEDDFLAELGLSSSENTELNKKYIDLWPKLLQYINQMFVIGYNSAVETDIPLVELARGLYSVPDENVTFFEVAEDDVKLEKVAASKRFPVYNDSFSEILGIVPAKSYDTSALVTDSNIGNIYYINGQAVSIDDLDLAQTRHFATLLTDKEVFSIRPQGKYQQSAYFLNFLNQSSSEGPQWYGYLNNTHYYLEREYYSVLRDLIELFACSGMKSEYPILLQGNPSSSKSVTLGALAFEFYNRHDFPVIFIHDEFLSLTAGSIEFDALNTLMSKIQYASTSPILLFWDCSSHRNVLSHAKQLVKDLKNVGRNVVVICSSYLYFSEKKNDQYFYIRKKEKRIQLHKLTENTKENQKKNIKKADGCYIVSADRIMTKAENKKLRQLFSRYSGIASSYLNRWWEKLDEEGHNDIFDYFYTLISLIRPELQEGLSLEQDIVSKYIKKQLNRIKSTYLKEVNEKKSNIFELAGFDLSEIGLSKEEVCLLTENDKEDEIYDLDKFFTCIALFSQFKLSVPSNFALKILLKESPKNFSVFTDSGKELFRIITKDIPWIKYGQHGANEDFTFSFRNTREAEIFLDKNEISIDRQINIVCDLLDYLGNDYQENGYVDYYIKISLQQLLRLLGPNTSYIEFQRNGIRKGNHEAFMKKLGIIITKLESLRTFYGIPDEDGTFANIEVTFVREHYGKRDIIYSEQGKPWENSPSEYSMKDFHIRLEKLSSAISLAETVISNIEKNIHEMPKYERKYVWDTRNALINEMVLCNLFAETIAKEYVDWCWDCQVEPVDKWRNNNFVLPYPAIFKRMKSVIDSDPANGYYYNTLFKIFEREYSRPELSERLKMQYLMEITQISDSIDGNSSLIIINRGANGRDELSEYILSINEHAKDYSIGINQILNREGSNDMFLQQYDQLMDVNNPTGILFVCRTELERGKLLKITDRLNDNQIDICKKIIDFMYLDGNYNCIEGNATALAFLIRVVWMYNTGLPFYSHEECLTIGLNLKQWKQLDTLCSEYYKLTLEYASPRIVLINALARLHTSNSFRECDSIIQHIHERNFYSSNRMNTPFIYCDETGKPYTYSGKVLSTKNTSGFIAVNKLPRYLGGNVGVRFKMYNLGITNINRMPKKNDILNELEIGIGYPGFALYRESGRKLRKEV</sequence>
<evidence type="ECO:0000313" key="2">
    <source>
        <dbReference type="Proteomes" id="UP000095679"/>
    </source>
</evidence>
<name>A0A174IB74_9FIRM</name>
<dbReference type="EMBL" id="CYZL01000026">
    <property type="protein sequence ID" value="CUO82618.1"/>
    <property type="molecule type" value="Genomic_DNA"/>
</dbReference>
<protein>
    <submittedName>
        <fullName evidence="1">Uncharacterized protein</fullName>
    </submittedName>
</protein>
<dbReference type="Proteomes" id="UP000095679">
    <property type="component" value="Unassembled WGS sequence"/>
</dbReference>